<evidence type="ECO:0000256" key="4">
    <source>
        <dbReference type="PROSITE-ProRule" id="PRU00335"/>
    </source>
</evidence>
<dbReference type="GO" id="GO:0003700">
    <property type="term" value="F:DNA-binding transcription factor activity"/>
    <property type="evidence" value="ECO:0007669"/>
    <property type="project" value="TreeGrafter"/>
</dbReference>
<dbReference type="AlphaFoldDB" id="A0A5B9E723"/>
<organism evidence="6 7">
    <name type="scientific">Terriglobus albidus</name>
    <dbReference type="NCBI Taxonomy" id="1592106"/>
    <lineage>
        <taxon>Bacteria</taxon>
        <taxon>Pseudomonadati</taxon>
        <taxon>Acidobacteriota</taxon>
        <taxon>Terriglobia</taxon>
        <taxon>Terriglobales</taxon>
        <taxon>Acidobacteriaceae</taxon>
        <taxon>Terriglobus</taxon>
    </lineage>
</organism>
<dbReference type="GO" id="GO:0000976">
    <property type="term" value="F:transcription cis-regulatory region binding"/>
    <property type="evidence" value="ECO:0007669"/>
    <property type="project" value="TreeGrafter"/>
</dbReference>
<dbReference type="PRINTS" id="PR00455">
    <property type="entry name" value="HTHTETR"/>
</dbReference>
<sequence length="216" mass="23296">MPTTSPRTLQPRKTPVQERSTATVDAILQAAIQVLVSVGKERLTTTLVAMRAGVSVGTLYQYFPNKSALLQASLKRHMHGVATSVDRVCKEYRSASLLTMGETLIDAYLSAKMHNVKESAALYSVSSDLDGLAIAKAAGARGRRVVAELFATASEGLTKDPEIVATMVMAALNGVSRRLLEAKSPERELAPLREELLVLVRGYLQTCIASPPTEQE</sequence>
<evidence type="ECO:0000256" key="2">
    <source>
        <dbReference type="ARBA" id="ARBA00023125"/>
    </source>
</evidence>
<accession>A0A5B9E723</accession>
<dbReference type="RefSeq" id="WP_147647243.1">
    <property type="nucleotide sequence ID" value="NZ_CP042806.1"/>
</dbReference>
<dbReference type="PANTHER" id="PTHR30055">
    <property type="entry name" value="HTH-TYPE TRANSCRIPTIONAL REGULATOR RUTR"/>
    <property type="match status" value="1"/>
</dbReference>
<evidence type="ECO:0000259" key="5">
    <source>
        <dbReference type="PROSITE" id="PS50977"/>
    </source>
</evidence>
<dbReference type="InterPro" id="IPR041669">
    <property type="entry name" value="TetR_C_15"/>
</dbReference>
<dbReference type="Pfam" id="PF17918">
    <property type="entry name" value="TetR_C_15"/>
    <property type="match status" value="1"/>
</dbReference>
<evidence type="ECO:0000256" key="3">
    <source>
        <dbReference type="ARBA" id="ARBA00023163"/>
    </source>
</evidence>
<dbReference type="PANTHER" id="PTHR30055:SF234">
    <property type="entry name" value="HTH-TYPE TRANSCRIPTIONAL REGULATOR BETI"/>
    <property type="match status" value="1"/>
</dbReference>
<gene>
    <name evidence="6" type="ORF">FTW19_08640</name>
</gene>
<dbReference type="Proteomes" id="UP000321820">
    <property type="component" value="Chromosome"/>
</dbReference>
<dbReference type="SUPFAM" id="SSF46689">
    <property type="entry name" value="Homeodomain-like"/>
    <property type="match status" value="1"/>
</dbReference>
<feature type="domain" description="HTH tetR-type" evidence="5">
    <location>
        <begin position="21"/>
        <end position="81"/>
    </location>
</feature>
<feature type="DNA-binding region" description="H-T-H motif" evidence="4">
    <location>
        <begin position="44"/>
        <end position="63"/>
    </location>
</feature>
<name>A0A5B9E723_9BACT</name>
<proteinExistence type="predicted"/>
<evidence type="ECO:0000256" key="1">
    <source>
        <dbReference type="ARBA" id="ARBA00023015"/>
    </source>
</evidence>
<keyword evidence="1" id="KW-0805">Transcription regulation</keyword>
<keyword evidence="3" id="KW-0804">Transcription</keyword>
<protein>
    <submittedName>
        <fullName evidence="6">TetR/AcrR family transcriptional regulator</fullName>
    </submittedName>
</protein>
<dbReference type="Gene3D" id="1.10.357.10">
    <property type="entry name" value="Tetracycline Repressor, domain 2"/>
    <property type="match status" value="1"/>
</dbReference>
<keyword evidence="7" id="KW-1185">Reference proteome</keyword>
<dbReference type="InterPro" id="IPR009057">
    <property type="entry name" value="Homeodomain-like_sf"/>
</dbReference>
<dbReference type="KEGG" id="talb:FTW19_08640"/>
<dbReference type="InterPro" id="IPR001647">
    <property type="entry name" value="HTH_TetR"/>
</dbReference>
<keyword evidence="2 4" id="KW-0238">DNA-binding</keyword>
<dbReference type="OrthoDB" id="494991at2"/>
<dbReference type="PROSITE" id="PS50977">
    <property type="entry name" value="HTH_TETR_2"/>
    <property type="match status" value="1"/>
</dbReference>
<evidence type="ECO:0000313" key="6">
    <source>
        <dbReference type="EMBL" id="QEE28053.1"/>
    </source>
</evidence>
<reference evidence="6 7" key="1">
    <citation type="submission" date="2019-08" db="EMBL/GenBank/DDBJ databases">
        <title>Complete genome sequence of Terriglobus albidus strain ORNL.</title>
        <authorList>
            <person name="Podar M."/>
        </authorList>
    </citation>
    <scope>NUCLEOTIDE SEQUENCE [LARGE SCALE GENOMIC DNA]</scope>
    <source>
        <strain evidence="6 7">ORNL</strain>
    </source>
</reference>
<dbReference type="Pfam" id="PF00440">
    <property type="entry name" value="TetR_N"/>
    <property type="match status" value="1"/>
</dbReference>
<dbReference type="EMBL" id="CP042806">
    <property type="protein sequence ID" value="QEE28053.1"/>
    <property type="molecule type" value="Genomic_DNA"/>
</dbReference>
<dbReference type="InterPro" id="IPR050109">
    <property type="entry name" value="HTH-type_TetR-like_transc_reg"/>
</dbReference>
<evidence type="ECO:0000313" key="7">
    <source>
        <dbReference type="Proteomes" id="UP000321820"/>
    </source>
</evidence>